<reference evidence="3 4" key="1">
    <citation type="submission" date="2024-01" db="EMBL/GenBank/DDBJ databases">
        <title>Genome assemblies of Stephania.</title>
        <authorList>
            <person name="Yang L."/>
        </authorList>
    </citation>
    <scope>NUCLEOTIDE SEQUENCE [LARGE SCALE GENOMIC DNA]</scope>
    <source>
        <strain evidence="3">QJT</strain>
        <tissue evidence="3">Leaf</tissue>
    </source>
</reference>
<feature type="region of interest" description="Disordered" evidence="1">
    <location>
        <begin position="391"/>
        <end position="419"/>
    </location>
</feature>
<keyword evidence="4" id="KW-1185">Reference proteome</keyword>
<evidence type="ECO:0000256" key="2">
    <source>
        <dbReference type="SAM" id="SignalP"/>
    </source>
</evidence>
<feature type="chain" id="PRO_5042860976" evidence="2">
    <location>
        <begin position="20"/>
        <end position="419"/>
    </location>
</feature>
<protein>
    <submittedName>
        <fullName evidence="3">Uncharacterized protein</fullName>
    </submittedName>
</protein>
<proteinExistence type="predicted"/>
<name>A0AAP0ERA0_9MAGN</name>
<gene>
    <name evidence="3" type="ORF">Sjap_022059</name>
</gene>
<dbReference type="AlphaFoldDB" id="A0AAP0ERA0"/>
<accession>A0AAP0ERA0</accession>
<dbReference type="EMBL" id="JBBNAE010000009">
    <property type="protein sequence ID" value="KAK9096562.1"/>
    <property type="molecule type" value="Genomic_DNA"/>
</dbReference>
<evidence type="ECO:0000313" key="4">
    <source>
        <dbReference type="Proteomes" id="UP001417504"/>
    </source>
</evidence>
<evidence type="ECO:0000256" key="1">
    <source>
        <dbReference type="SAM" id="MobiDB-lite"/>
    </source>
</evidence>
<comment type="caution">
    <text evidence="3">The sequence shown here is derived from an EMBL/GenBank/DDBJ whole genome shotgun (WGS) entry which is preliminary data.</text>
</comment>
<evidence type="ECO:0000313" key="3">
    <source>
        <dbReference type="EMBL" id="KAK9096562.1"/>
    </source>
</evidence>
<feature type="signal peptide" evidence="2">
    <location>
        <begin position="1"/>
        <end position="19"/>
    </location>
</feature>
<sequence length="419" mass="47311">MLKLKCVIWLISLSFRGFAEDTRALRDGVATWYLDLCEGHLAISHGIGLKVQPKQDDLLQLIPKEFGNTALQCILGPGATPWEHSSVLCHQIKSRCPEGVPLGTVFIHPSVIDMLDSAAEDAFKSMNIFRFIGDYDSLINDLVLLLKIYITKSWSTPCNISYKRTMELRGSFAILFNWLVKECEILGSIRVGVHWTPIKMRLYYNHEEEAASISDEELVDGDANIDDEEMADGDANIDVEKMVDANIDDKEMVDANIDDEDEEMIMTLCGGYRAMSHCIALKVQPKQDDLLQLIPKEFGNTTLPHYLAMHCRSLSRTLGAFSVKEDSVDQEPTEVLEDEWLQLMKMRLYCNPKEVAASISDEEMVDGDDNIDDEEMVEGDANMDDEEVVDANIDDEDQEMVDANIDDEDEEMVDAYIDD</sequence>
<organism evidence="3 4">
    <name type="scientific">Stephania japonica</name>
    <dbReference type="NCBI Taxonomy" id="461633"/>
    <lineage>
        <taxon>Eukaryota</taxon>
        <taxon>Viridiplantae</taxon>
        <taxon>Streptophyta</taxon>
        <taxon>Embryophyta</taxon>
        <taxon>Tracheophyta</taxon>
        <taxon>Spermatophyta</taxon>
        <taxon>Magnoliopsida</taxon>
        <taxon>Ranunculales</taxon>
        <taxon>Menispermaceae</taxon>
        <taxon>Menispermoideae</taxon>
        <taxon>Cissampelideae</taxon>
        <taxon>Stephania</taxon>
    </lineage>
</organism>
<dbReference type="Proteomes" id="UP001417504">
    <property type="component" value="Unassembled WGS sequence"/>
</dbReference>
<keyword evidence="2" id="KW-0732">Signal</keyword>